<evidence type="ECO:0000313" key="1">
    <source>
        <dbReference type="EMBL" id="GFS06121.1"/>
    </source>
</evidence>
<name>A0AAV4I9C5_9GAST</name>
<dbReference type="Proteomes" id="UP000762676">
    <property type="component" value="Unassembled WGS sequence"/>
</dbReference>
<proteinExistence type="predicted"/>
<evidence type="ECO:0000313" key="2">
    <source>
        <dbReference type="Proteomes" id="UP000762676"/>
    </source>
</evidence>
<protein>
    <submittedName>
        <fullName evidence="1">Craniofacial development protein 2-like</fullName>
    </submittedName>
</protein>
<reference evidence="1 2" key="1">
    <citation type="journal article" date="2021" name="Elife">
        <title>Chloroplast acquisition without the gene transfer in kleptoplastic sea slugs, Plakobranchus ocellatus.</title>
        <authorList>
            <person name="Maeda T."/>
            <person name="Takahashi S."/>
            <person name="Yoshida T."/>
            <person name="Shimamura S."/>
            <person name="Takaki Y."/>
            <person name="Nagai Y."/>
            <person name="Toyoda A."/>
            <person name="Suzuki Y."/>
            <person name="Arimoto A."/>
            <person name="Ishii H."/>
            <person name="Satoh N."/>
            <person name="Nishiyama T."/>
            <person name="Hasebe M."/>
            <person name="Maruyama T."/>
            <person name="Minagawa J."/>
            <person name="Obokata J."/>
            <person name="Shigenobu S."/>
        </authorList>
    </citation>
    <scope>NUCLEOTIDE SEQUENCE [LARGE SCALE GENOMIC DNA]</scope>
</reference>
<comment type="caution">
    <text evidence="1">The sequence shown here is derived from an EMBL/GenBank/DDBJ whole genome shotgun (WGS) entry which is preliminary data.</text>
</comment>
<keyword evidence="2" id="KW-1185">Reference proteome</keyword>
<dbReference type="AlphaFoldDB" id="A0AAV4I9C5"/>
<dbReference type="EMBL" id="BMAT01006097">
    <property type="protein sequence ID" value="GFS06121.1"/>
    <property type="molecule type" value="Genomic_DNA"/>
</dbReference>
<organism evidence="1 2">
    <name type="scientific">Elysia marginata</name>
    <dbReference type="NCBI Taxonomy" id="1093978"/>
    <lineage>
        <taxon>Eukaryota</taxon>
        <taxon>Metazoa</taxon>
        <taxon>Spiralia</taxon>
        <taxon>Lophotrochozoa</taxon>
        <taxon>Mollusca</taxon>
        <taxon>Gastropoda</taxon>
        <taxon>Heterobranchia</taxon>
        <taxon>Euthyneura</taxon>
        <taxon>Panpulmonata</taxon>
        <taxon>Sacoglossa</taxon>
        <taxon>Placobranchoidea</taxon>
        <taxon>Plakobranchidae</taxon>
        <taxon>Elysia</taxon>
    </lineage>
</organism>
<sequence length="110" mass="13237">MVITTRTKLKALGRKSTSVRWNLDALKTTKEEYTKTTDGKVTMYQEEEMDIDLRWSRIKDTIKESATETVGKKRRERKQQWMTEDILNLMEEKRNRKESLSHSEYKTYQK</sequence>
<accession>A0AAV4I9C5</accession>
<gene>
    <name evidence="1" type="ORF">ElyMa_002956400</name>
</gene>